<dbReference type="AlphaFoldDB" id="A0A9D3YEI3"/>
<keyword evidence="4" id="KW-1185">Reference proteome</keyword>
<sequence length="587" mass="66912">MNRHKEVLELTCRVLNTFNKDDDEAKQLLEMSVQASLNKKDADFGTVDSNKISLSVKEITPPRKKKKLRKRKVGNRSTKANIEATDIVEEKHNTGSKIIGIKQKDTHRVIERKSNVRTGNHQPGLKNVEKDTTSYRRNSDSESLGCGFDTTVEIDESIEDKPVSFEQDETDALTNDIDFYEQSVFMYKGDKIPFCLEEEQWVKKGLDLHQHFVHQFSPKAKFDNIYEQCENATQLHDYLDSDSQTYIRCIIQHDGCHEAKCMPVSKIEGCSVIHISGRSKIGRTFNGDEVVVELIDKNNTSDNKTGKVIGVLKRKRFADINHPVFVCTVDDTGSYLLRPMCKTVSKIKIQTNKIQADGNNASFTLYDYDMRKRVLRKAKDFHVTPKESKFVYLVVMITWNERFPYPLGAIIKILPWGNTITNGIRILNMQFDVPSVYSKKVVKQMKRLETLEGFDEPGLQKQQNRRNCAHLDAFTIDPPNAKDLDDALSLELVEGGYRVGVHIADVSEYVTKDSPCDIEAKERSCTFHPEIKRARHMLPEPLSVQKCSLLAGKIRLAVSVFYIFGSNGQLKTFNLISYEIAKTIIQS</sequence>
<dbReference type="InterPro" id="IPR050180">
    <property type="entry name" value="RNR_Ribonuclease"/>
</dbReference>
<dbReference type="Pfam" id="PF00773">
    <property type="entry name" value="RNB"/>
    <property type="match status" value="1"/>
</dbReference>
<dbReference type="GO" id="GO:0000175">
    <property type="term" value="F:3'-5'-RNA exonuclease activity"/>
    <property type="evidence" value="ECO:0007669"/>
    <property type="project" value="TreeGrafter"/>
</dbReference>
<dbReference type="SUPFAM" id="SSF50249">
    <property type="entry name" value="Nucleic acid-binding proteins"/>
    <property type="match status" value="2"/>
</dbReference>
<evidence type="ECO:0000313" key="4">
    <source>
        <dbReference type="Proteomes" id="UP000828390"/>
    </source>
</evidence>
<dbReference type="PANTHER" id="PTHR23355">
    <property type="entry name" value="RIBONUCLEASE"/>
    <property type="match status" value="1"/>
</dbReference>
<feature type="compositionally biased region" description="Basic and acidic residues" evidence="1">
    <location>
        <begin position="127"/>
        <end position="140"/>
    </location>
</feature>
<accession>A0A9D3YEI3</accession>
<dbReference type="SMART" id="SM00955">
    <property type="entry name" value="RNB"/>
    <property type="match status" value="1"/>
</dbReference>
<dbReference type="GO" id="GO:0003723">
    <property type="term" value="F:RNA binding"/>
    <property type="evidence" value="ECO:0007669"/>
    <property type="project" value="InterPro"/>
</dbReference>
<dbReference type="GO" id="GO:0000932">
    <property type="term" value="C:P-body"/>
    <property type="evidence" value="ECO:0007669"/>
    <property type="project" value="TreeGrafter"/>
</dbReference>
<evidence type="ECO:0000259" key="2">
    <source>
        <dbReference type="SMART" id="SM00955"/>
    </source>
</evidence>
<gene>
    <name evidence="3" type="ORF">DPMN_074058</name>
</gene>
<proteinExistence type="predicted"/>
<protein>
    <recommendedName>
        <fullName evidence="2">RNB domain-containing protein</fullName>
    </recommendedName>
</protein>
<dbReference type="PANTHER" id="PTHR23355:SF9">
    <property type="entry name" value="DIS3-LIKE EXONUCLEASE 2"/>
    <property type="match status" value="1"/>
</dbReference>
<evidence type="ECO:0000313" key="3">
    <source>
        <dbReference type="EMBL" id="KAH3699104.1"/>
    </source>
</evidence>
<dbReference type="GO" id="GO:0006402">
    <property type="term" value="P:mRNA catabolic process"/>
    <property type="evidence" value="ECO:0007669"/>
    <property type="project" value="TreeGrafter"/>
</dbReference>
<reference evidence="3" key="1">
    <citation type="journal article" date="2019" name="bioRxiv">
        <title>The Genome of the Zebra Mussel, Dreissena polymorpha: A Resource for Invasive Species Research.</title>
        <authorList>
            <person name="McCartney M.A."/>
            <person name="Auch B."/>
            <person name="Kono T."/>
            <person name="Mallez S."/>
            <person name="Zhang Y."/>
            <person name="Obille A."/>
            <person name="Becker A."/>
            <person name="Abrahante J.E."/>
            <person name="Garbe J."/>
            <person name="Badalamenti J.P."/>
            <person name="Herman A."/>
            <person name="Mangelson H."/>
            <person name="Liachko I."/>
            <person name="Sullivan S."/>
            <person name="Sone E.D."/>
            <person name="Koren S."/>
            <person name="Silverstein K.A.T."/>
            <person name="Beckman K.B."/>
            <person name="Gohl D.M."/>
        </authorList>
    </citation>
    <scope>NUCLEOTIDE SEQUENCE</scope>
    <source>
        <strain evidence="3">Duluth1</strain>
        <tissue evidence="3">Whole animal</tissue>
    </source>
</reference>
<dbReference type="InterPro" id="IPR012340">
    <property type="entry name" value="NA-bd_OB-fold"/>
</dbReference>
<dbReference type="EMBL" id="JAIWYP010000015">
    <property type="protein sequence ID" value="KAH3699104.1"/>
    <property type="molecule type" value="Genomic_DNA"/>
</dbReference>
<dbReference type="Pfam" id="PF25049">
    <property type="entry name" value="OB_HELZ2"/>
    <property type="match status" value="1"/>
</dbReference>
<feature type="region of interest" description="Disordered" evidence="1">
    <location>
        <begin position="117"/>
        <end position="142"/>
    </location>
</feature>
<dbReference type="Proteomes" id="UP000828390">
    <property type="component" value="Unassembled WGS sequence"/>
</dbReference>
<evidence type="ECO:0000256" key="1">
    <source>
        <dbReference type="SAM" id="MobiDB-lite"/>
    </source>
</evidence>
<organism evidence="3 4">
    <name type="scientific">Dreissena polymorpha</name>
    <name type="common">Zebra mussel</name>
    <name type="synonym">Mytilus polymorpha</name>
    <dbReference type="NCBI Taxonomy" id="45954"/>
    <lineage>
        <taxon>Eukaryota</taxon>
        <taxon>Metazoa</taxon>
        <taxon>Spiralia</taxon>
        <taxon>Lophotrochozoa</taxon>
        <taxon>Mollusca</taxon>
        <taxon>Bivalvia</taxon>
        <taxon>Autobranchia</taxon>
        <taxon>Heteroconchia</taxon>
        <taxon>Euheterodonta</taxon>
        <taxon>Imparidentia</taxon>
        <taxon>Neoheterodontei</taxon>
        <taxon>Myida</taxon>
        <taxon>Dreissenoidea</taxon>
        <taxon>Dreissenidae</taxon>
        <taxon>Dreissena</taxon>
    </lineage>
</organism>
<comment type="caution">
    <text evidence="3">The sequence shown here is derived from an EMBL/GenBank/DDBJ whole genome shotgun (WGS) entry which is preliminary data.</text>
</comment>
<dbReference type="InterPro" id="IPR056787">
    <property type="entry name" value="OB_HELZ2"/>
</dbReference>
<feature type="domain" description="RNB" evidence="2">
    <location>
        <begin position="465"/>
        <end position="587"/>
    </location>
</feature>
<name>A0A9D3YEI3_DREPO</name>
<reference evidence="3" key="2">
    <citation type="submission" date="2020-11" db="EMBL/GenBank/DDBJ databases">
        <authorList>
            <person name="McCartney M.A."/>
            <person name="Auch B."/>
            <person name="Kono T."/>
            <person name="Mallez S."/>
            <person name="Becker A."/>
            <person name="Gohl D.M."/>
            <person name="Silverstein K.A.T."/>
            <person name="Koren S."/>
            <person name="Bechman K.B."/>
            <person name="Herman A."/>
            <person name="Abrahante J.E."/>
            <person name="Garbe J."/>
        </authorList>
    </citation>
    <scope>NUCLEOTIDE SEQUENCE</scope>
    <source>
        <strain evidence="3">Duluth1</strain>
        <tissue evidence="3">Whole animal</tissue>
    </source>
</reference>
<dbReference type="InterPro" id="IPR001900">
    <property type="entry name" value="RNase_II/R"/>
</dbReference>